<dbReference type="Pfam" id="PF17921">
    <property type="entry name" value="Integrase_H2C2"/>
    <property type="match status" value="1"/>
</dbReference>
<dbReference type="CDD" id="cd00303">
    <property type="entry name" value="retropepsin_like"/>
    <property type="match status" value="1"/>
</dbReference>
<reference evidence="7" key="2">
    <citation type="journal article" date="2024" name="Plant">
        <title>Genomic evolution and insights into agronomic trait innovations of Sesamum species.</title>
        <authorList>
            <person name="Miao H."/>
            <person name="Wang L."/>
            <person name="Qu L."/>
            <person name="Liu H."/>
            <person name="Sun Y."/>
            <person name="Le M."/>
            <person name="Wang Q."/>
            <person name="Wei S."/>
            <person name="Zheng Y."/>
            <person name="Lin W."/>
            <person name="Duan Y."/>
            <person name="Cao H."/>
            <person name="Xiong S."/>
            <person name="Wang X."/>
            <person name="Wei L."/>
            <person name="Li C."/>
            <person name="Ma Q."/>
            <person name="Ju M."/>
            <person name="Zhao R."/>
            <person name="Li G."/>
            <person name="Mu C."/>
            <person name="Tian Q."/>
            <person name="Mei H."/>
            <person name="Zhang T."/>
            <person name="Gao T."/>
            <person name="Zhang H."/>
        </authorList>
    </citation>
    <scope>NUCLEOTIDE SEQUENCE</scope>
    <source>
        <strain evidence="7">K16</strain>
    </source>
</reference>
<evidence type="ECO:0000256" key="4">
    <source>
        <dbReference type="ARBA" id="ARBA00022759"/>
    </source>
</evidence>
<organism evidence="7 8">
    <name type="scientific">Sesamum angolense</name>
    <dbReference type="NCBI Taxonomy" id="2727404"/>
    <lineage>
        <taxon>Eukaryota</taxon>
        <taxon>Viridiplantae</taxon>
        <taxon>Streptophyta</taxon>
        <taxon>Embryophyta</taxon>
        <taxon>Tracheophyta</taxon>
        <taxon>Spermatophyta</taxon>
        <taxon>Magnoliopsida</taxon>
        <taxon>eudicotyledons</taxon>
        <taxon>Gunneridae</taxon>
        <taxon>Pentapetalae</taxon>
        <taxon>asterids</taxon>
        <taxon>lamiids</taxon>
        <taxon>Lamiales</taxon>
        <taxon>Pedaliaceae</taxon>
        <taxon>Sesamum</taxon>
    </lineage>
</organism>
<evidence type="ECO:0000256" key="1">
    <source>
        <dbReference type="ARBA" id="ARBA00022679"/>
    </source>
</evidence>
<keyword evidence="4" id="KW-0255">Endonuclease</keyword>
<evidence type="ECO:0000313" key="8">
    <source>
        <dbReference type="Proteomes" id="UP001289374"/>
    </source>
</evidence>
<keyword evidence="1" id="KW-0808">Transferase</keyword>
<dbReference type="Gene3D" id="3.10.10.10">
    <property type="entry name" value="HIV Type 1 Reverse Transcriptase, subunit A, domain 1"/>
    <property type="match status" value="1"/>
</dbReference>
<protein>
    <submittedName>
        <fullName evidence="7">Transposon Ty3-G Gag-Pol polyprotein</fullName>
    </submittedName>
</protein>
<dbReference type="GO" id="GO:0003676">
    <property type="term" value="F:nucleic acid binding"/>
    <property type="evidence" value="ECO:0007669"/>
    <property type="project" value="InterPro"/>
</dbReference>
<dbReference type="InterPro" id="IPR050951">
    <property type="entry name" value="Retrovirus_Pol_polyprotein"/>
</dbReference>
<proteinExistence type="predicted"/>
<dbReference type="SUPFAM" id="SSF50630">
    <property type="entry name" value="Acid proteases"/>
    <property type="match status" value="1"/>
</dbReference>
<keyword evidence="3" id="KW-0540">Nuclease</keyword>
<dbReference type="PROSITE" id="PS50994">
    <property type="entry name" value="INTEGRASE"/>
    <property type="match status" value="1"/>
</dbReference>
<gene>
    <name evidence="7" type="ORF">Sango_3058700</name>
</gene>
<dbReference type="Pfam" id="PF17919">
    <property type="entry name" value="RT_RNaseH_2"/>
    <property type="match status" value="1"/>
</dbReference>
<dbReference type="GO" id="GO:0016779">
    <property type="term" value="F:nucleotidyltransferase activity"/>
    <property type="evidence" value="ECO:0007669"/>
    <property type="project" value="UniProtKB-KW"/>
</dbReference>
<comment type="caution">
    <text evidence="7">The sequence shown here is derived from an EMBL/GenBank/DDBJ whole genome shotgun (WGS) entry which is preliminary data.</text>
</comment>
<dbReference type="InterPro" id="IPR043128">
    <property type="entry name" value="Rev_trsase/Diguanyl_cyclase"/>
</dbReference>
<dbReference type="PANTHER" id="PTHR37984:SF5">
    <property type="entry name" value="PROTEIN NYNRIN-LIKE"/>
    <property type="match status" value="1"/>
</dbReference>
<dbReference type="SUPFAM" id="SSF53098">
    <property type="entry name" value="Ribonuclease H-like"/>
    <property type="match status" value="1"/>
</dbReference>
<dbReference type="EMBL" id="JACGWL010000122">
    <property type="protein sequence ID" value="KAK4384459.1"/>
    <property type="molecule type" value="Genomic_DNA"/>
</dbReference>
<sequence length="652" mass="74234">MYVRVQINGKVVIAMLDSGATHNFVADREIQKLGLTLAQHSSRIKAVNLEAKPVQGVACVELKVSAWTGKCNLMVVPLDDFDVILGMDFLLLANAMDSIRSIEKIDSLMLAMQVKAGLRHGEQTYLAALIEVKSDVVQEVPDKVAEVLQEFKDVFPPELPKKLPLRRAIDHAIELEPGARPSAQAPYRMAPAELAELRKQLDGLLEARLVQPSKAPYGSPVLFRRKQDGSMRMCVDYRALNKVRVARGDEPKTTCVMRQGLDKIANPLKYLLRKDQKWEWTFACDDAFRSLKQAISSHPVLKLPQFDKPFEVQVDAFDWALGSVLVQDKHPVAFENRKLKDVELPYNIHEKEITARKLSPKQARWQEFLGEFDFKWVYRPGKHNNLADAVSRKLVEEYVASSTMVESNFLGQNRESSKTDASYLKLVEQVQSGLVRKYWIDSGLLYAKDGRVFVPTGTLRCRLLRETHDPQWAGHPEINRMVALLARRYYWPRMEEDVEAYVMTCLVCQLDKVERKKEVGLLQPLPIPKVLWQFISMDFILGFLKVNGMASVLVVVDRFSKYGIFIVAPHACPAETTIESFFKNVTKYFGVPKDIVSDRDARFTGRFWTTLFNMMGTELKFSTTNHPQTDGQTERANALVEDYLRDYVSASQ</sequence>
<dbReference type="Gene3D" id="3.30.420.10">
    <property type="entry name" value="Ribonuclease H-like superfamily/Ribonuclease H"/>
    <property type="match status" value="1"/>
</dbReference>
<dbReference type="InterPro" id="IPR012337">
    <property type="entry name" value="RNaseH-like_sf"/>
</dbReference>
<dbReference type="AlphaFoldDB" id="A0AAE1W178"/>
<name>A0AAE1W178_9LAMI</name>
<dbReference type="InterPro" id="IPR043502">
    <property type="entry name" value="DNA/RNA_pol_sf"/>
</dbReference>
<dbReference type="Gene3D" id="1.10.340.70">
    <property type="match status" value="1"/>
</dbReference>
<dbReference type="Pfam" id="PF13975">
    <property type="entry name" value="gag-asp_proteas"/>
    <property type="match status" value="1"/>
</dbReference>
<evidence type="ECO:0000259" key="6">
    <source>
        <dbReference type="PROSITE" id="PS50994"/>
    </source>
</evidence>
<evidence type="ECO:0000256" key="2">
    <source>
        <dbReference type="ARBA" id="ARBA00022695"/>
    </source>
</evidence>
<dbReference type="GO" id="GO:0015074">
    <property type="term" value="P:DNA integration"/>
    <property type="evidence" value="ECO:0007669"/>
    <property type="project" value="InterPro"/>
</dbReference>
<dbReference type="Gene3D" id="3.30.70.270">
    <property type="match status" value="1"/>
</dbReference>
<dbReference type="GO" id="GO:0004519">
    <property type="term" value="F:endonuclease activity"/>
    <property type="evidence" value="ECO:0007669"/>
    <property type="project" value="UniProtKB-KW"/>
</dbReference>
<evidence type="ECO:0000256" key="5">
    <source>
        <dbReference type="ARBA" id="ARBA00023268"/>
    </source>
</evidence>
<reference evidence="7" key="1">
    <citation type="submission" date="2020-06" db="EMBL/GenBank/DDBJ databases">
        <authorList>
            <person name="Li T."/>
            <person name="Hu X."/>
            <person name="Zhang T."/>
            <person name="Song X."/>
            <person name="Zhang H."/>
            <person name="Dai N."/>
            <person name="Sheng W."/>
            <person name="Hou X."/>
            <person name="Wei L."/>
        </authorList>
    </citation>
    <scope>NUCLEOTIDE SEQUENCE</scope>
    <source>
        <strain evidence="7">K16</strain>
        <tissue evidence="7">Leaf</tissue>
    </source>
</reference>
<keyword evidence="8" id="KW-1185">Reference proteome</keyword>
<evidence type="ECO:0000313" key="7">
    <source>
        <dbReference type="EMBL" id="KAK4384459.1"/>
    </source>
</evidence>
<dbReference type="SUPFAM" id="SSF56672">
    <property type="entry name" value="DNA/RNA polymerases"/>
    <property type="match status" value="1"/>
</dbReference>
<accession>A0AAE1W178</accession>
<keyword evidence="2" id="KW-0548">Nucleotidyltransferase</keyword>
<dbReference type="FunFam" id="1.10.340.70:FF:000001">
    <property type="entry name" value="Retrovirus-related Pol polyprotein from transposon gypsy-like Protein"/>
    <property type="match status" value="1"/>
</dbReference>
<dbReference type="Proteomes" id="UP001289374">
    <property type="component" value="Unassembled WGS sequence"/>
</dbReference>
<dbReference type="InterPro" id="IPR036397">
    <property type="entry name" value="RNaseH_sf"/>
</dbReference>
<dbReference type="Gene3D" id="2.40.70.10">
    <property type="entry name" value="Acid Proteases"/>
    <property type="match status" value="1"/>
</dbReference>
<dbReference type="InterPro" id="IPR041577">
    <property type="entry name" value="RT_RNaseH_2"/>
</dbReference>
<dbReference type="InterPro" id="IPR021109">
    <property type="entry name" value="Peptidase_aspartic_dom_sf"/>
</dbReference>
<dbReference type="InterPro" id="IPR041588">
    <property type="entry name" value="Integrase_H2C2"/>
</dbReference>
<keyword evidence="5" id="KW-0511">Multifunctional enzyme</keyword>
<evidence type="ECO:0000256" key="3">
    <source>
        <dbReference type="ARBA" id="ARBA00022722"/>
    </source>
</evidence>
<keyword evidence="4" id="KW-0378">Hydrolase</keyword>
<dbReference type="InterPro" id="IPR001584">
    <property type="entry name" value="Integrase_cat-core"/>
</dbReference>
<feature type="domain" description="Integrase catalytic" evidence="6">
    <location>
        <begin position="522"/>
        <end position="652"/>
    </location>
</feature>
<dbReference type="PANTHER" id="PTHR37984">
    <property type="entry name" value="PROTEIN CBG26694"/>
    <property type="match status" value="1"/>
</dbReference>